<feature type="transmembrane region" description="Helical" evidence="9">
    <location>
        <begin position="287"/>
        <end position="306"/>
    </location>
</feature>
<keyword evidence="3 9" id="KW-0812">Transmembrane</keyword>
<feature type="compositionally biased region" description="Gly residues" evidence="10">
    <location>
        <begin position="38"/>
        <end position="51"/>
    </location>
</feature>
<keyword evidence="8 9" id="KW-0472">Membrane</keyword>
<evidence type="ECO:0000256" key="8">
    <source>
        <dbReference type="ARBA" id="ARBA00023136"/>
    </source>
</evidence>
<dbReference type="GO" id="GO:0000139">
    <property type="term" value="C:Golgi membrane"/>
    <property type="evidence" value="ECO:0007669"/>
    <property type="project" value="UniProtKB-SubCell"/>
</dbReference>
<dbReference type="GO" id="GO:0006888">
    <property type="term" value="P:endoplasmic reticulum to Golgi vesicle-mediated transport"/>
    <property type="evidence" value="ECO:0007669"/>
    <property type="project" value="UniProtKB-UniRule"/>
</dbReference>
<keyword evidence="11" id="KW-1185">Reference proteome</keyword>
<dbReference type="AlphaFoldDB" id="A0AAJ7X279"/>
<dbReference type="PANTHER" id="PTHR14083">
    <property type="entry name" value="YIP1 INTERACTING FACTOR HOMOLOG YIF1 PROTEIN"/>
    <property type="match status" value="1"/>
</dbReference>
<comment type="function">
    <text evidence="9">Has a role in transport between endoplasmic reticulum and Golgi.</text>
</comment>
<evidence type="ECO:0000313" key="12">
    <source>
        <dbReference type="RefSeq" id="XP_032818616.1"/>
    </source>
</evidence>
<dbReference type="Proteomes" id="UP001318040">
    <property type="component" value="Chromosome 29"/>
</dbReference>
<evidence type="ECO:0000256" key="1">
    <source>
        <dbReference type="ARBA" id="ARBA00009727"/>
    </source>
</evidence>
<keyword evidence="4 9" id="KW-0256">Endoplasmic reticulum</keyword>
<dbReference type="Pfam" id="PF03878">
    <property type="entry name" value="YIF1"/>
    <property type="match status" value="1"/>
</dbReference>
<dbReference type="GeneID" id="116947222"/>
<keyword evidence="2 9" id="KW-0813">Transport</keyword>
<keyword evidence="6 9" id="KW-1133">Transmembrane helix</keyword>
<dbReference type="GO" id="GO:0005789">
    <property type="term" value="C:endoplasmic reticulum membrane"/>
    <property type="evidence" value="ECO:0007669"/>
    <property type="project" value="UniProtKB-SubCell"/>
</dbReference>
<evidence type="ECO:0000313" key="11">
    <source>
        <dbReference type="Proteomes" id="UP001318040"/>
    </source>
</evidence>
<dbReference type="KEGG" id="pmrn:116947222"/>
<organism evidence="11 12">
    <name type="scientific">Petromyzon marinus</name>
    <name type="common">Sea lamprey</name>
    <dbReference type="NCBI Taxonomy" id="7757"/>
    <lineage>
        <taxon>Eukaryota</taxon>
        <taxon>Metazoa</taxon>
        <taxon>Chordata</taxon>
        <taxon>Craniata</taxon>
        <taxon>Vertebrata</taxon>
        <taxon>Cyclostomata</taxon>
        <taxon>Hyperoartia</taxon>
        <taxon>Petromyzontiformes</taxon>
        <taxon>Petromyzontidae</taxon>
        <taxon>Petromyzon</taxon>
    </lineage>
</organism>
<gene>
    <name evidence="12" type="primary">LOC116947222</name>
</gene>
<feature type="transmembrane region" description="Helical" evidence="9">
    <location>
        <begin position="155"/>
        <end position="174"/>
    </location>
</feature>
<proteinExistence type="inferred from homology"/>
<keyword evidence="7 9" id="KW-0333">Golgi apparatus</keyword>
<comment type="subcellular location">
    <subcellularLocation>
        <location evidence="9">Endoplasmic reticulum membrane</location>
        <topology evidence="9">Multi-pass membrane protein</topology>
    </subcellularLocation>
    <subcellularLocation>
        <location evidence="9">Golgi apparatus membrane</location>
        <topology evidence="9">Multi-pass membrane protein</topology>
    </subcellularLocation>
</comment>
<dbReference type="InterPro" id="IPR005578">
    <property type="entry name" value="Yif1_fam"/>
</dbReference>
<comment type="similarity">
    <text evidence="1 9">Belongs to the YIF1 family.</text>
</comment>
<dbReference type="PANTHER" id="PTHR14083:SF0">
    <property type="entry name" value="YIP1D-INTERACTING FACTOR 1, ISOFORM C"/>
    <property type="match status" value="1"/>
</dbReference>
<evidence type="ECO:0000256" key="10">
    <source>
        <dbReference type="SAM" id="MobiDB-lite"/>
    </source>
</evidence>
<evidence type="ECO:0000256" key="7">
    <source>
        <dbReference type="ARBA" id="ARBA00023034"/>
    </source>
</evidence>
<evidence type="ECO:0000256" key="6">
    <source>
        <dbReference type="ARBA" id="ARBA00022989"/>
    </source>
</evidence>
<name>A0AAJ7X279_PETMA</name>
<evidence type="ECO:0000256" key="9">
    <source>
        <dbReference type="RuleBase" id="RU368073"/>
    </source>
</evidence>
<feature type="region of interest" description="Disordered" evidence="10">
    <location>
        <begin position="1"/>
        <end position="51"/>
    </location>
</feature>
<evidence type="ECO:0000256" key="2">
    <source>
        <dbReference type="ARBA" id="ARBA00022448"/>
    </source>
</evidence>
<evidence type="ECO:0000256" key="3">
    <source>
        <dbReference type="ARBA" id="ARBA00022692"/>
    </source>
</evidence>
<accession>A0AAJ7X279</accession>
<reference evidence="12" key="1">
    <citation type="submission" date="2025-08" db="UniProtKB">
        <authorList>
            <consortium name="RefSeq"/>
        </authorList>
    </citation>
    <scope>IDENTIFICATION</scope>
    <source>
        <tissue evidence="12">Sperm</tissue>
    </source>
</reference>
<evidence type="ECO:0000256" key="5">
    <source>
        <dbReference type="ARBA" id="ARBA00022927"/>
    </source>
</evidence>
<keyword evidence="5 9" id="KW-0653">Protein transport</keyword>
<dbReference type="GO" id="GO:0005793">
    <property type="term" value="C:endoplasmic reticulum-Golgi intermediate compartment"/>
    <property type="evidence" value="ECO:0007669"/>
    <property type="project" value="UniProtKB-UniRule"/>
</dbReference>
<feature type="transmembrane region" description="Helical" evidence="9">
    <location>
        <begin position="246"/>
        <end position="266"/>
    </location>
</feature>
<dbReference type="GO" id="GO:0015031">
    <property type="term" value="P:protein transport"/>
    <property type="evidence" value="ECO:0007669"/>
    <property type="project" value="UniProtKB-KW"/>
</dbReference>
<feature type="transmembrane region" description="Helical" evidence="9">
    <location>
        <begin position="186"/>
        <end position="208"/>
    </location>
</feature>
<feature type="transmembrane region" description="Helical" evidence="9">
    <location>
        <begin position="220"/>
        <end position="240"/>
    </location>
</feature>
<dbReference type="RefSeq" id="XP_032818616.1">
    <property type="nucleotide sequence ID" value="XM_032962725.1"/>
</dbReference>
<protein>
    <recommendedName>
        <fullName evidence="9">Protein YIF1</fullName>
    </recommendedName>
</protein>
<dbReference type="GO" id="GO:0030134">
    <property type="term" value="C:COPII-coated ER to Golgi transport vesicle"/>
    <property type="evidence" value="ECO:0007669"/>
    <property type="project" value="TreeGrafter"/>
</dbReference>
<sequence>MALPGYRQPPKRRARGGAQGPDQGDPNQLFDDTSFGVGPPGGGMAAGPGGGAYGESPGSAFHVPGFLNDPMANPMTNMAMAYGSTLANQGKEAVEKNIDRFFSVKKLKYYFAVDTVYVGKKLGILLFPYTHQNWEMRYQQDAPVAPRVDLNAPDLYIPSMAFITYLLVTGVALGTQNRFSPEQLGMQASSALVWLIMETLAVLLSLYLITVRTDLTTFDIVAFAGYKYVGMIVSLLAGLLFGGNAYYMVLAWCSCAIFFFTIRTLRLKILADMSADSSIVRSSKNQLRMYLTFSIAALQPALMYWLSFHLLR</sequence>
<evidence type="ECO:0000256" key="4">
    <source>
        <dbReference type="ARBA" id="ARBA00022824"/>
    </source>
</evidence>